<accession>A0A9Y2JM00</accession>
<dbReference type="Pfam" id="PF00480">
    <property type="entry name" value="ROK"/>
    <property type="match status" value="1"/>
</dbReference>
<protein>
    <submittedName>
        <fullName evidence="3">ROK family transcriptional regulator</fullName>
    </submittedName>
</protein>
<dbReference type="AlphaFoldDB" id="A0A9Y2JM00"/>
<keyword evidence="4" id="KW-1185">Reference proteome</keyword>
<dbReference type="InterPro" id="IPR036388">
    <property type="entry name" value="WH-like_DNA-bd_sf"/>
</dbReference>
<dbReference type="KEGG" id="amog:QRX60_44770"/>
<dbReference type="SUPFAM" id="SSF53067">
    <property type="entry name" value="Actin-like ATPase domain"/>
    <property type="match status" value="2"/>
</dbReference>
<feature type="region of interest" description="Disordered" evidence="2">
    <location>
        <begin position="1"/>
        <end position="27"/>
    </location>
</feature>
<dbReference type="PANTHER" id="PTHR18964">
    <property type="entry name" value="ROK (REPRESSOR, ORF, KINASE) FAMILY"/>
    <property type="match status" value="1"/>
</dbReference>
<dbReference type="Gene3D" id="3.30.420.40">
    <property type="match status" value="2"/>
</dbReference>
<comment type="similarity">
    <text evidence="1">Belongs to the ROK (NagC/XylR) family.</text>
</comment>
<dbReference type="Gene3D" id="1.10.10.10">
    <property type="entry name" value="Winged helix-like DNA-binding domain superfamily/Winged helix DNA-binding domain"/>
    <property type="match status" value="1"/>
</dbReference>
<dbReference type="EMBL" id="CP127295">
    <property type="protein sequence ID" value="WIY01076.1"/>
    <property type="molecule type" value="Genomic_DNA"/>
</dbReference>
<name>A0A9Y2JM00_9PSEU</name>
<evidence type="ECO:0000313" key="4">
    <source>
        <dbReference type="Proteomes" id="UP001239397"/>
    </source>
</evidence>
<dbReference type="SUPFAM" id="SSF46785">
    <property type="entry name" value="Winged helix' DNA-binding domain"/>
    <property type="match status" value="1"/>
</dbReference>
<gene>
    <name evidence="3" type="ORF">QRX60_44770</name>
</gene>
<dbReference type="InterPro" id="IPR043129">
    <property type="entry name" value="ATPase_NBD"/>
</dbReference>
<evidence type="ECO:0000313" key="3">
    <source>
        <dbReference type="EMBL" id="WIY01076.1"/>
    </source>
</evidence>
<dbReference type="PANTHER" id="PTHR18964:SF149">
    <property type="entry name" value="BIFUNCTIONAL UDP-N-ACETYLGLUCOSAMINE 2-EPIMERASE_N-ACETYLMANNOSAMINE KINASE"/>
    <property type="match status" value="1"/>
</dbReference>
<dbReference type="RefSeq" id="WP_285997537.1">
    <property type="nucleotide sequence ID" value="NZ_CP127295.1"/>
</dbReference>
<sequence>MADDDRGASQGGRSPIRRVPVNPLESGAGYTRRLDAAQPSGASGLTKAATLPAARRGRVTGIARSARWCQSGQHTLRIGHDMELTPWDGSRIGLDQEEMRRHNRGTFLRLVHLSGGISRAELARRMNLNRSTIKTLTAELSAAGLVREVSQTDNRHQGRPSPIVRPETQRFHVLAFDVAVDRLVAARIGLGGVVLDRKVAARRRSGVDLDYVVTTLANLGRQLTEAAPSTSTCVGLGASYCGMIRPDDGTVRFGPDLGWVDQAFGAELARRLGLGPPVPVGNEAHLGALAEHLRGAGTGVQNLVYLHGDVGVGGGIIVGGTVLDGDAGYGCELGHMVVNPHGGRPCGCGSSGCLEAEAGERALLDAAHRPPEVFGRDAVRAVADDAAAGDADARDALDYVGDWLGIGVANLINLFNPAVVVFGGMLRDVYAGVLPRVRSRVARNVLPVAKEKVRLSVSALGDDATLIGAGELGFERLLHDPLGETPRLSPTAS</sequence>
<dbReference type="InterPro" id="IPR000600">
    <property type="entry name" value="ROK"/>
</dbReference>
<evidence type="ECO:0000256" key="1">
    <source>
        <dbReference type="ARBA" id="ARBA00006479"/>
    </source>
</evidence>
<dbReference type="Proteomes" id="UP001239397">
    <property type="component" value="Chromosome"/>
</dbReference>
<evidence type="ECO:0000256" key="2">
    <source>
        <dbReference type="SAM" id="MobiDB-lite"/>
    </source>
</evidence>
<organism evidence="3 4">
    <name type="scientific">Amycolatopsis mongoliensis</name>
    <dbReference type="NCBI Taxonomy" id="715475"/>
    <lineage>
        <taxon>Bacteria</taxon>
        <taxon>Bacillati</taxon>
        <taxon>Actinomycetota</taxon>
        <taxon>Actinomycetes</taxon>
        <taxon>Pseudonocardiales</taxon>
        <taxon>Pseudonocardiaceae</taxon>
        <taxon>Amycolatopsis</taxon>
    </lineage>
</organism>
<reference evidence="3 4" key="1">
    <citation type="submission" date="2023-06" db="EMBL/GenBank/DDBJ databases">
        <authorList>
            <person name="Oyuntsetseg B."/>
            <person name="Kim S.B."/>
        </authorList>
    </citation>
    <scope>NUCLEOTIDE SEQUENCE [LARGE SCALE GENOMIC DNA]</scope>
    <source>
        <strain evidence="3 4">4-36</strain>
    </source>
</reference>
<dbReference type="InterPro" id="IPR036390">
    <property type="entry name" value="WH_DNA-bd_sf"/>
</dbReference>
<proteinExistence type="inferred from homology"/>